<evidence type="ECO:0000313" key="3">
    <source>
        <dbReference type="EMBL" id="AEF84648.1"/>
    </source>
</evidence>
<dbReference type="RefSeq" id="WP_015708497.1">
    <property type="nucleotide sequence ID" value="NC_015578.1"/>
</dbReference>
<keyword evidence="1" id="KW-0472">Membrane</keyword>
<name>F5YNR8_TREPZ</name>
<keyword evidence="1" id="KW-1133">Transmembrane helix</keyword>
<accession>F5YNR8</accession>
<feature type="domain" description="Putative zinc-finger" evidence="2">
    <location>
        <begin position="6"/>
        <end position="34"/>
    </location>
</feature>
<dbReference type="InterPro" id="IPR041916">
    <property type="entry name" value="Anti_sigma_zinc_sf"/>
</dbReference>
<dbReference type="KEGG" id="tpi:TREPR_1625"/>
<sequence>MCPDPQMLSLYFDGELPSPWKEKMEAHLGECPVCEKSLTRYRDMSKVLRDGPLQSEETETGASLAEVSHIKERVWLRLNTPGLTERIPLHTWNRSVSVPLPLIITAAAALIMAFGFFFVSSAPRGTPPDQAVAAVDMTTIVPISDLSGVLKLLGDESPDIVIIRLPESRSFMSSGQPAIIRAADYSGSKRPR</sequence>
<gene>
    <name evidence="3" type="ordered locus">TREPR_1625</name>
</gene>
<keyword evidence="4" id="KW-1185">Reference proteome</keyword>
<dbReference type="HOGENOM" id="CLU_1383418_0_0_12"/>
<dbReference type="EMBL" id="CP001843">
    <property type="protein sequence ID" value="AEF84648.1"/>
    <property type="molecule type" value="Genomic_DNA"/>
</dbReference>
<keyword evidence="1" id="KW-0812">Transmembrane</keyword>
<dbReference type="STRING" id="545694.TREPR_1625"/>
<dbReference type="AlphaFoldDB" id="F5YNR8"/>
<organism evidence="3 4">
    <name type="scientific">Treponema primitia (strain ATCC BAA-887 / DSM 12427 / ZAS-2)</name>
    <dbReference type="NCBI Taxonomy" id="545694"/>
    <lineage>
        <taxon>Bacteria</taxon>
        <taxon>Pseudomonadati</taxon>
        <taxon>Spirochaetota</taxon>
        <taxon>Spirochaetia</taxon>
        <taxon>Spirochaetales</taxon>
        <taxon>Treponemataceae</taxon>
        <taxon>Treponema</taxon>
    </lineage>
</organism>
<dbReference type="Pfam" id="PF13490">
    <property type="entry name" value="zf-HC2"/>
    <property type="match status" value="1"/>
</dbReference>
<dbReference type="OrthoDB" id="362821at2"/>
<dbReference type="InterPro" id="IPR027383">
    <property type="entry name" value="Znf_put"/>
</dbReference>
<proteinExistence type="predicted"/>
<feature type="transmembrane region" description="Helical" evidence="1">
    <location>
        <begin position="98"/>
        <end position="119"/>
    </location>
</feature>
<reference evidence="3 4" key="2">
    <citation type="journal article" date="2011" name="ISME J.">
        <title>RNA-seq reveals cooperative metabolic interactions between two termite-gut spirochete species in co-culture.</title>
        <authorList>
            <person name="Rosenthal A.Z."/>
            <person name="Matson E.G."/>
            <person name="Eldar A."/>
            <person name="Leadbetter J.R."/>
        </authorList>
    </citation>
    <scope>NUCLEOTIDE SEQUENCE [LARGE SCALE GENOMIC DNA]</scope>
    <source>
        <strain evidence="4">ATCC BAA-887 / DSM 12427 / ZAS-2</strain>
    </source>
</reference>
<evidence type="ECO:0000259" key="2">
    <source>
        <dbReference type="Pfam" id="PF13490"/>
    </source>
</evidence>
<dbReference type="Proteomes" id="UP000009223">
    <property type="component" value="Chromosome"/>
</dbReference>
<dbReference type="Gene3D" id="1.10.10.1320">
    <property type="entry name" value="Anti-sigma factor, zinc-finger domain"/>
    <property type="match status" value="1"/>
</dbReference>
<evidence type="ECO:0000313" key="4">
    <source>
        <dbReference type="Proteomes" id="UP000009223"/>
    </source>
</evidence>
<reference evidence="4" key="1">
    <citation type="submission" date="2009-12" db="EMBL/GenBank/DDBJ databases">
        <title>Complete sequence of Treponema primitia strain ZAS-2.</title>
        <authorList>
            <person name="Tetu S.G."/>
            <person name="Matson E."/>
            <person name="Ren Q."/>
            <person name="Seshadri R."/>
            <person name="Elbourne L."/>
            <person name="Hassan K.A."/>
            <person name="Durkin A."/>
            <person name="Radune D."/>
            <person name="Mohamoud Y."/>
            <person name="Shay R."/>
            <person name="Jin S."/>
            <person name="Zhang X."/>
            <person name="Lucey K."/>
            <person name="Ballor N.R."/>
            <person name="Ottesen E."/>
            <person name="Rosenthal R."/>
            <person name="Allen A."/>
            <person name="Leadbetter J.R."/>
            <person name="Paulsen I.T."/>
        </authorList>
    </citation>
    <scope>NUCLEOTIDE SEQUENCE [LARGE SCALE GENOMIC DNA]</scope>
    <source>
        <strain evidence="4">ATCC BAA-887 / DSM 12427 / ZAS-2</strain>
    </source>
</reference>
<evidence type="ECO:0000256" key="1">
    <source>
        <dbReference type="SAM" id="Phobius"/>
    </source>
</evidence>
<dbReference type="eggNOG" id="COG5662">
    <property type="taxonomic scope" value="Bacteria"/>
</dbReference>
<protein>
    <recommendedName>
        <fullName evidence="2">Putative zinc-finger domain-containing protein</fullName>
    </recommendedName>
</protein>